<organism evidence="1 2">
    <name type="scientific">Flagellimonas nanhaiensis</name>
    <dbReference type="NCBI Taxonomy" id="2292706"/>
    <lineage>
        <taxon>Bacteria</taxon>
        <taxon>Pseudomonadati</taxon>
        <taxon>Bacteroidota</taxon>
        <taxon>Flavobacteriia</taxon>
        <taxon>Flavobacteriales</taxon>
        <taxon>Flavobacteriaceae</taxon>
        <taxon>Flagellimonas</taxon>
    </lineage>
</organism>
<sequence length="331" mass="39126">MQYYLIKKMKYRYLIFSLFLITTLSCGNPYSRAINELKNTEFKNDSELLTAKKAIGFIKENQLDSLKSMFPEKIIATATDSIWRDIMEKGQKAISESKFPSDSLVQISNTINILEDKKQIFAKLSFPFTDEKDSSQFINIITSENQLYGLNVGDYPFGRRIIEPEHSEPHLSYHNIVYDSINWFRIWYGSGFKKNDFGDSYGYYAVSGDKEKLDKLEIRPILTEIFELINSAKIDSTDFNYLRPKRNGDSEYIYLRFKMLNEPYKDFGEFTIYYILEEENGKPEELSDFITIKHSKKSRYLYNKSNNLKLVEKLKELTYKDYGRHQETRWH</sequence>
<protein>
    <recommendedName>
        <fullName evidence="3">Lipoprotein</fullName>
    </recommendedName>
</protein>
<dbReference type="AlphaFoldDB" id="A0A371JTV7"/>
<proteinExistence type="predicted"/>
<gene>
    <name evidence="1" type="ORF">DX873_03440</name>
</gene>
<name>A0A371JTV7_9FLAO</name>
<dbReference type="EMBL" id="QTJX01000001">
    <property type="protein sequence ID" value="RDY61234.1"/>
    <property type="molecule type" value="Genomic_DNA"/>
</dbReference>
<dbReference type="PROSITE" id="PS51257">
    <property type="entry name" value="PROKAR_LIPOPROTEIN"/>
    <property type="match status" value="1"/>
</dbReference>
<keyword evidence="2" id="KW-1185">Reference proteome</keyword>
<evidence type="ECO:0000313" key="2">
    <source>
        <dbReference type="Proteomes" id="UP000261828"/>
    </source>
</evidence>
<dbReference type="Proteomes" id="UP000261828">
    <property type="component" value="Unassembled WGS sequence"/>
</dbReference>
<evidence type="ECO:0000313" key="1">
    <source>
        <dbReference type="EMBL" id="RDY61234.1"/>
    </source>
</evidence>
<evidence type="ECO:0008006" key="3">
    <source>
        <dbReference type="Google" id="ProtNLM"/>
    </source>
</evidence>
<reference evidence="1 2" key="1">
    <citation type="submission" date="2018-08" db="EMBL/GenBank/DDBJ databases">
        <title>Muricauda nanhaiensis sp. nov., isolated from seawater of the South China Sea.</title>
        <authorList>
            <person name="Dang Y."/>
        </authorList>
    </citation>
    <scope>NUCLEOTIDE SEQUENCE [LARGE SCALE GENOMIC DNA]</scope>
    <source>
        <strain evidence="1 2">SM1704</strain>
    </source>
</reference>
<accession>A0A371JTV7</accession>
<comment type="caution">
    <text evidence="1">The sequence shown here is derived from an EMBL/GenBank/DDBJ whole genome shotgun (WGS) entry which is preliminary data.</text>
</comment>